<feature type="coiled-coil region" evidence="1">
    <location>
        <begin position="297"/>
        <end position="324"/>
    </location>
</feature>
<organism evidence="3 4">
    <name type="scientific">Intestinimonas massiliensis</name>
    <name type="common">ex Afouda et al. 2020</name>
    <dbReference type="NCBI Taxonomy" id="1673721"/>
    <lineage>
        <taxon>Bacteria</taxon>
        <taxon>Bacillati</taxon>
        <taxon>Bacillota</taxon>
        <taxon>Clostridia</taxon>
        <taxon>Eubacteriales</taxon>
        <taxon>Intestinimonas</taxon>
    </lineage>
</organism>
<evidence type="ECO:0000313" key="3">
    <source>
        <dbReference type="EMBL" id="MCQ4771649.1"/>
    </source>
</evidence>
<dbReference type="InterPro" id="IPR036162">
    <property type="entry name" value="Resolvase-like_N_sf"/>
</dbReference>
<name>A0AAW5JWG1_9FIRM</name>
<dbReference type="Proteomes" id="UP001204562">
    <property type="component" value="Unassembled WGS sequence"/>
</dbReference>
<dbReference type="InterPro" id="IPR038109">
    <property type="entry name" value="DNA_bind_recomb_sf"/>
</dbReference>
<dbReference type="Gene3D" id="3.90.1750.20">
    <property type="entry name" value="Putative Large Serine Recombinase, Chain B, Domain 2"/>
    <property type="match status" value="1"/>
</dbReference>
<evidence type="ECO:0000259" key="2">
    <source>
        <dbReference type="PROSITE" id="PS51737"/>
    </source>
</evidence>
<dbReference type="InterPro" id="IPR025378">
    <property type="entry name" value="DUF4368"/>
</dbReference>
<evidence type="ECO:0000313" key="4">
    <source>
        <dbReference type="Proteomes" id="UP001204562"/>
    </source>
</evidence>
<reference evidence="3" key="1">
    <citation type="submission" date="2022-06" db="EMBL/GenBank/DDBJ databases">
        <title>Isolation of gut microbiota from human fecal samples.</title>
        <authorList>
            <person name="Pamer E.G."/>
            <person name="Barat B."/>
            <person name="Waligurski E."/>
            <person name="Medina S."/>
            <person name="Paddock L."/>
            <person name="Mostad J."/>
        </authorList>
    </citation>
    <scope>NUCLEOTIDE SEQUENCE</scope>
    <source>
        <strain evidence="3">DFI.9.91</strain>
    </source>
</reference>
<dbReference type="RefSeq" id="WP_256304759.1">
    <property type="nucleotide sequence ID" value="NZ_JANFYS010000039.1"/>
</dbReference>
<dbReference type="AlphaFoldDB" id="A0AAW5JWG1"/>
<evidence type="ECO:0000256" key="1">
    <source>
        <dbReference type="SAM" id="Coils"/>
    </source>
</evidence>
<dbReference type="GO" id="GO:0000150">
    <property type="term" value="F:DNA strand exchange activity"/>
    <property type="evidence" value="ECO:0007669"/>
    <property type="project" value="InterPro"/>
</dbReference>
<dbReference type="Pfam" id="PF13408">
    <property type="entry name" value="Zn_ribbon_recom"/>
    <property type="match status" value="1"/>
</dbReference>
<dbReference type="InterPro" id="IPR011109">
    <property type="entry name" value="DNA_bind_recombinase_dom"/>
</dbReference>
<protein>
    <submittedName>
        <fullName evidence="3">DUF4368 domain-containing protein</fullName>
    </submittedName>
</protein>
<dbReference type="PANTHER" id="PTHR30461:SF23">
    <property type="entry name" value="DNA RECOMBINASE-RELATED"/>
    <property type="match status" value="1"/>
</dbReference>
<dbReference type="InterPro" id="IPR025827">
    <property type="entry name" value="Zn_ribbon_recom_dom"/>
</dbReference>
<gene>
    <name evidence="3" type="ORF">NE579_14475</name>
</gene>
<dbReference type="PROSITE" id="PS51737">
    <property type="entry name" value="RECOMBINASE_DNA_BIND"/>
    <property type="match status" value="1"/>
</dbReference>
<proteinExistence type="predicted"/>
<dbReference type="SUPFAM" id="SSF53041">
    <property type="entry name" value="Resolvase-like"/>
    <property type="match status" value="1"/>
</dbReference>
<dbReference type="GO" id="GO:0003677">
    <property type="term" value="F:DNA binding"/>
    <property type="evidence" value="ECO:0007669"/>
    <property type="project" value="InterPro"/>
</dbReference>
<dbReference type="EMBL" id="JANFYS010000039">
    <property type="protein sequence ID" value="MCQ4771649.1"/>
    <property type="molecule type" value="Genomic_DNA"/>
</dbReference>
<accession>A0AAW5JWG1</accession>
<sequence length="459" mass="53072">MYTEMMFPDKDVRFIAINNNVDSDKQDDNDFTPFLNIINEWYAKDTSKKIRAVFKNKGMSGQRLGTHAPYGYLKGEDGKLVVDQETAPVVRMIFRLCGQGMGVGKIARVLREKQIITPGTLAFQRTGYTRNYDPDRPCHWSDSTVANILAHKEYLGHTVNFKTTKKSFKSKKTIENPEDKQMVFENTHEAIIDQETWELAQKVRQQRQRPTKQDEIGLFSGIAFCADCGSRLHLNRAVSITSEQENYVCGLYKQRKDKCSAHFVRAVVLETLVLENLQKVISYVHNYEDEFVEQVMRNKLADRMEQQAAAKKQLEQQTRRMKEIDTIIMRLYEDNVAGKLSDERFSKLNGGYEREQAELEASTAELRKIVDAGEKQSVNIRSFLKIARRYTKPEMLTPAIVHEFVDKIIVHAPDKSSGHRVQQIEIHYNFVGEIDLSHEIATMHTVERKKRQQKERQTA</sequence>
<feature type="domain" description="Recombinase" evidence="2">
    <location>
        <begin position="69"/>
        <end position="210"/>
    </location>
</feature>
<dbReference type="Pfam" id="PF14287">
    <property type="entry name" value="DUF4368"/>
    <property type="match status" value="1"/>
</dbReference>
<dbReference type="Pfam" id="PF07508">
    <property type="entry name" value="Recombinase"/>
    <property type="match status" value="1"/>
</dbReference>
<keyword evidence="1" id="KW-0175">Coiled coil</keyword>
<dbReference type="PANTHER" id="PTHR30461">
    <property type="entry name" value="DNA-INVERTASE FROM LAMBDOID PROPHAGE"/>
    <property type="match status" value="1"/>
</dbReference>
<comment type="caution">
    <text evidence="3">The sequence shown here is derived from an EMBL/GenBank/DDBJ whole genome shotgun (WGS) entry which is preliminary data.</text>
</comment>
<dbReference type="InterPro" id="IPR050639">
    <property type="entry name" value="SSR_resolvase"/>
</dbReference>